<feature type="compositionally biased region" description="Basic and acidic residues" evidence="3">
    <location>
        <begin position="1"/>
        <end position="17"/>
    </location>
</feature>
<dbReference type="GO" id="GO:0016020">
    <property type="term" value="C:membrane"/>
    <property type="evidence" value="ECO:0007669"/>
    <property type="project" value="TreeGrafter"/>
</dbReference>
<feature type="region of interest" description="Disordered" evidence="3">
    <location>
        <begin position="185"/>
        <end position="225"/>
    </location>
</feature>
<dbReference type="InterPro" id="IPR037239">
    <property type="entry name" value="OSBP_sf"/>
</dbReference>
<evidence type="ECO:0000256" key="3">
    <source>
        <dbReference type="SAM" id="MobiDB-lite"/>
    </source>
</evidence>
<feature type="compositionally biased region" description="Acidic residues" evidence="3">
    <location>
        <begin position="18"/>
        <end position="29"/>
    </location>
</feature>
<comment type="similarity">
    <text evidence="1 2">Belongs to the OSBP family.</text>
</comment>
<dbReference type="Pfam" id="PF01237">
    <property type="entry name" value="Oxysterol_BP"/>
    <property type="match status" value="2"/>
</dbReference>
<dbReference type="AlphaFoldDB" id="A0AAN6GK19"/>
<organism evidence="4 5">
    <name type="scientific">Tilletia horrida</name>
    <dbReference type="NCBI Taxonomy" id="155126"/>
    <lineage>
        <taxon>Eukaryota</taxon>
        <taxon>Fungi</taxon>
        <taxon>Dikarya</taxon>
        <taxon>Basidiomycota</taxon>
        <taxon>Ustilaginomycotina</taxon>
        <taxon>Exobasidiomycetes</taxon>
        <taxon>Tilletiales</taxon>
        <taxon>Tilletiaceae</taxon>
        <taxon>Tilletia</taxon>
    </lineage>
</organism>
<dbReference type="InterPro" id="IPR000648">
    <property type="entry name" value="Oxysterol-bd"/>
</dbReference>
<accession>A0AAN6GK19</accession>
<evidence type="ECO:0000256" key="1">
    <source>
        <dbReference type="ARBA" id="ARBA00008842"/>
    </source>
</evidence>
<dbReference type="Gene3D" id="2.40.160.120">
    <property type="match status" value="1"/>
</dbReference>
<sequence length="607" mass="66917">MTDDAATKPEPNGHTDVDEVPPVEEDELPPENPKEAESETGKIKTLLSILRKFVGVKDLANVRFSLPAHMLLAQANLEYWNYFDRPDMFAVIPDMEHPLDRMLAVVRYAFSKELKFYDGKVVKPFNSVLGEHFRCHWQFPIPVLDPEQGGLVPVQGLRNDKAKPLPLPSLLHTEARKLAAQKKLSAASSSSSSSSSATSPVLTATSEGPSAASSDTCHSSNATHASGIKKLSRLLSSRKNTSNDGHVREPTSSASSIKHGVLPPPALGEQPTHSSNGHANAEDRELGEQQQEEEEGNNTPPIVYLTQRTERRIAQLVEQVSHHPPVSCFFVSTDSVEASGVDQLSAKFTGSSIKIGPGEYAKGIFIKLKEGAQGNSVGEEYQATHATASINGILRGSLWLSVADHSYITSRGGSRPGPRYRSIIEYKDESWVGKAKYALVGIIYEYDPETEGADINERHRKLSDVSADKIKVHISGSWKGLITYRLAGSSEEHTLIDMNDLVVLPKQVRPLEEHEPLESRRVWGKVIDAINTKDYNRATKEKQIVEQRQRDEATARKEKNEEFEPQFFEKDYQDGRPTLKPKGREVVEGLLRKAGSTQAEPAAVAAN</sequence>
<protein>
    <recommendedName>
        <fullName evidence="6">Oxysterol-binding protein</fullName>
    </recommendedName>
</protein>
<dbReference type="EMBL" id="JAPDMZ010000355">
    <property type="protein sequence ID" value="KAK0543505.1"/>
    <property type="molecule type" value="Genomic_DNA"/>
</dbReference>
<dbReference type="Proteomes" id="UP001176517">
    <property type="component" value="Unassembled WGS sequence"/>
</dbReference>
<evidence type="ECO:0000313" key="5">
    <source>
        <dbReference type="Proteomes" id="UP001176517"/>
    </source>
</evidence>
<feature type="region of interest" description="Disordered" evidence="3">
    <location>
        <begin position="1"/>
        <end position="40"/>
    </location>
</feature>
<evidence type="ECO:0008006" key="6">
    <source>
        <dbReference type="Google" id="ProtNLM"/>
    </source>
</evidence>
<feature type="region of interest" description="Disordered" evidence="3">
    <location>
        <begin position="238"/>
        <end position="301"/>
    </location>
</feature>
<keyword evidence="5" id="KW-1185">Reference proteome</keyword>
<dbReference type="GO" id="GO:0032934">
    <property type="term" value="F:sterol binding"/>
    <property type="evidence" value="ECO:0007669"/>
    <property type="project" value="TreeGrafter"/>
</dbReference>
<comment type="caution">
    <text evidence="4">The sequence shown here is derived from an EMBL/GenBank/DDBJ whole genome shotgun (WGS) entry which is preliminary data.</text>
</comment>
<evidence type="ECO:0000313" key="4">
    <source>
        <dbReference type="EMBL" id="KAK0543505.1"/>
    </source>
</evidence>
<dbReference type="GO" id="GO:0005829">
    <property type="term" value="C:cytosol"/>
    <property type="evidence" value="ECO:0007669"/>
    <property type="project" value="TreeGrafter"/>
</dbReference>
<dbReference type="InterPro" id="IPR018494">
    <property type="entry name" value="Oxysterol-bd_CS"/>
</dbReference>
<dbReference type="PANTHER" id="PTHR10972:SF212">
    <property type="entry name" value="OXYSTEROL-BINDING PROTEIN-LIKE PROTEIN 1"/>
    <property type="match status" value="1"/>
</dbReference>
<dbReference type="PROSITE" id="PS01013">
    <property type="entry name" value="OSBP"/>
    <property type="match status" value="1"/>
</dbReference>
<feature type="compositionally biased region" description="Basic and acidic residues" evidence="3">
    <location>
        <begin position="546"/>
        <end position="574"/>
    </location>
</feature>
<gene>
    <name evidence="4" type="ORF">OC846_006394</name>
</gene>
<proteinExistence type="inferred from homology"/>
<name>A0AAN6GK19_9BASI</name>
<feature type="compositionally biased region" description="Polar residues" evidence="3">
    <location>
        <begin position="238"/>
        <end position="256"/>
    </location>
</feature>
<feature type="compositionally biased region" description="Polar residues" evidence="3">
    <location>
        <begin position="207"/>
        <end position="224"/>
    </location>
</feature>
<reference evidence="4" key="1">
    <citation type="journal article" date="2023" name="PhytoFront">
        <title>Draft Genome Resources of Seven Strains of Tilletia horrida, Causal Agent of Kernel Smut of Rice.</title>
        <authorList>
            <person name="Khanal S."/>
            <person name="Antony Babu S."/>
            <person name="Zhou X.G."/>
        </authorList>
    </citation>
    <scope>NUCLEOTIDE SEQUENCE</scope>
    <source>
        <strain evidence="4">TX6</strain>
    </source>
</reference>
<feature type="compositionally biased region" description="Low complexity" evidence="3">
    <location>
        <begin position="185"/>
        <end position="206"/>
    </location>
</feature>
<dbReference type="PANTHER" id="PTHR10972">
    <property type="entry name" value="OXYSTEROL-BINDING PROTEIN-RELATED"/>
    <property type="match status" value="1"/>
</dbReference>
<dbReference type="SUPFAM" id="SSF144000">
    <property type="entry name" value="Oxysterol-binding protein-like"/>
    <property type="match status" value="2"/>
</dbReference>
<feature type="region of interest" description="Disordered" evidence="3">
    <location>
        <begin position="546"/>
        <end position="583"/>
    </location>
</feature>
<evidence type="ECO:0000256" key="2">
    <source>
        <dbReference type="RuleBase" id="RU003844"/>
    </source>
</evidence>
<dbReference type="Gene3D" id="3.30.70.3490">
    <property type="match status" value="1"/>
</dbReference>